<dbReference type="Gene3D" id="3.60.10.10">
    <property type="entry name" value="Endonuclease/exonuclease/phosphatase"/>
    <property type="match status" value="1"/>
</dbReference>
<dbReference type="Pfam" id="PF14529">
    <property type="entry name" value="Exo_endo_phos_2"/>
    <property type="match status" value="1"/>
</dbReference>
<name>A0AAV0WJL2_9HEMI</name>
<accession>A0AAV0WJL2</accession>
<dbReference type="SUPFAM" id="SSF56219">
    <property type="entry name" value="DNase I-like"/>
    <property type="match status" value="1"/>
</dbReference>
<comment type="caution">
    <text evidence="2">The sequence shown here is derived from an EMBL/GenBank/DDBJ whole genome shotgun (WGS) entry which is preliminary data.</text>
</comment>
<protein>
    <recommendedName>
        <fullName evidence="1">Endonuclease/exonuclease/phosphatase domain-containing protein</fullName>
    </recommendedName>
</protein>
<dbReference type="EMBL" id="CARXXK010000002">
    <property type="protein sequence ID" value="CAI6356005.1"/>
    <property type="molecule type" value="Genomic_DNA"/>
</dbReference>
<dbReference type="InterPro" id="IPR005135">
    <property type="entry name" value="Endo/exonuclease/phosphatase"/>
</dbReference>
<dbReference type="PANTHER" id="PTHR33273">
    <property type="entry name" value="DOMAIN-CONTAINING PROTEIN, PUTATIVE-RELATED"/>
    <property type="match status" value="1"/>
</dbReference>
<evidence type="ECO:0000313" key="2">
    <source>
        <dbReference type="EMBL" id="CAI6356005.1"/>
    </source>
</evidence>
<evidence type="ECO:0000313" key="3">
    <source>
        <dbReference type="Proteomes" id="UP001160148"/>
    </source>
</evidence>
<dbReference type="AlphaFoldDB" id="A0AAV0WJL2"/>
<dbReference type="GO" id="GO:0003824">
    <property type="term" value="F:catalytic activity"/>
    <property type="evidence" value="ECO:0007669"/>
    <property type="project" value="InterPro"/>
</dbReference>
<proteinExistence type="predicted"/>
<dbReference type="PANTHER" id="PTHR33273:SF2">
    <property type="entry name" value="ENDONUCLEASE_EXONUCLEASE_PHOSPHATASE DOMAIN-CONTAINING PROTEIN"/>
    <property type="match status" value="1"/>
</dbReference>
<evidence type="ECO:0000259" key="1">
    <source>
        <dbReference type="Pfam" id="PF14529"/>
    </source>
</evidence>
<gene>
    <name evidence="2" type="ORF">MEUPH1_LOCUS11791</name>
</gene>
<feature type="domain" description="Endonuclease/exonuclease/phosphatase" evidence="1">
    <location>
        <begin position="80"/>
        <end position="195"/>
    </location>
</feature>
<organism evidence="2 3">
    <name type="scientific">Macrosiphum euphorbiae</name>
    <name type="common">potato aphid</name>
    <dbReference type="NCBI Taxonomy" id="13131"/>
    <lineage>
        <taxon>Eukaryota</taxon>
        <taxon>Metazoa</taxon>
        <taxon>Ecdysozoa</taxon>
        <taxon>Arthropoda</taxon>
        <taxon>Hexapoda</taxon>
        <taxon>Insecta</taxon>
        <taxon>Pterygota</taxon>
        <taxon>Neoptera</taxon>
        <taxon>Paraneoptera</taxon>
        <taxon>Hemiptera</taxon>
        <taxon>Sternorrhyncha</taxon>
        <taxon>Aphidomorpha</taxon>
        <taxon>Aphidoidea</taxon>
        <taxon>Aphididae</taxon>
        <taxon>Macrosiphini</taxon>
        <taxon>Macrosiphum</taxon>
    </lineage>
</organism>
<dbReference type="InterPro" id="IPR036691">
    <property type="entry name" value="Endo/exonu/phosph_ase_sf"/>
</dbReference>
<reference evidence="2 3" key="1">
    <citation type="submission" date="2023-01" db="EMBL/GenBank/DDBJ databases">
        <authorList>
            <person name="Whitehead M."/>
        </authorList>
    </citation>
    <scope>NUCLEOTIDE SEQUENCE [LARGE SCALE GENOMIC DNA]</scope>
</reference>
<dbReference type="Proteomes" id="UP001160148">
    <property type="component" value="Unassembled WGS sequence"/>
</dbReference>
<sequence length="394" mass="44031">MQLRDFCAASAIDIVLIQEPITHDRKIYGFENCRQVLVGDQAGAAVILLSNDIQAIELADMSSQHVAVVKISRGLQAEAITVVSAYFKYNVPTQHFTEKLRTVLTGETRTLIGADVNGHSQMWHCPTGNSRGLQTEELIEDFDLSVANMPGQMNTYAREGMGASNIDITMLTPQVRDMVSDWMVSDVTDSDHNVITFNLSLHQRASQVMLPCRFDVRKADWCKFAHCLSRLKPTVDGSTIDAQARTIIGAIRSAAVASIPQIRKPGGRTGRQPWWNDELTALKRNLCKLRRQGKHTTDRPAYNEVRNQYLYKIRAAKAAAWRNFSSDINTNPWGKAFCWAKRGPKTRSVPSTMVGENGVHTSTIGQTAELLLSTFFPREENTLTFRSSRNMVSQ</sequence>
<keyword evidence="3" id="KW-1185">Reference proteome</keyword>